<reference evidence="3 4" key="1">
    <citation type="journal article" date="2018" name="PLoS Genet.">
        <title>Population sequencing reveals clonal diversity and ancestral inbreeding in the grapevine cultivar Chardonnay.</title>
        <authorList>
            <person name="Roach M.J."/>
            <person name="Johnson D.L."/>
            <person name="Bohlmann J."/>
            <person name="van Vuuren H.J."/>
            <person name="Jones S.J."/>
            <person name="Pretorius I.S."/>
            <person name="Schmidt S.A."/>
            <person name="Borneman A.R."/>
        </authorList>
    </citation>
    <scope>NUCLEOTIDE SEQUENCE [LARGE SCALE GENOMIC DNA]</scope>
    <source>
        <strain evidence="4">cv. Chardonnay</strain>
        <tissue evidence="3">Leaf</tissue>
    </source>
</reference>
<evidence type="ECO:0000313" key="3">
    <source>
        <dbReference type="EMBL" id="RVW42257.1"/>
    </source>
</evidence>
<dbReference type="Gene3D" id="3.30.710.10">
    <property type="entry name" value="Potassium Channel Kv1.1, Chain A"/>
    <property type="match status" value="1"/>
</dbReference>
<evidence type="ECO:0000313" key="4">
    <source>
        <dbReference type="Proteomes" id="UP000288805"/>
    </source>
</evidence>
<dbReference type="Proteomes" id="UP000288805">
    <property type="component" value="Unassembled WGS sequence"/>
</dbReference>
<sequence length="808" mass="91188">MASLLRRILWQWPPSRYRVWNDAELLRVLEVIRVNPDSSVKVAVLQLYSALALCGNGAERLLENGENLLKMVVQCMDSTQPPSVRIEAFKLAQLLAMSEQRCSKMMRLCCEPIVKAIICGLKGCGLSGRQIAKDRISLLVEAGHLALITRWAGEHHIYFWNLGIASVLSTLLLRKSHKAQQPPHSLSLEELTFITDEGSAFIWEIIVGLVTHCGEDFNPEMNGNDVFISILIYCAWTFVDSVDPIFEEAANNISSCLASRALLMMIYSPCKYIASQAQSKLSKALKAEGKRYLKSFTDYLCYVSSRDEYGRPDERTFFSIVGLTCYSGLPQYQNSWTCCQTCAEGWDGGGILMLFGLWGLAELIHHSGRMRNHPDLFCGQMEYTEVQFINKLQEICSDTSIPGLRWKMQICNSFLKNGESVSIHGVVLMVQCPSLLQTVELPLDKESSDGSSVRQYTESAKKFKKEVHLSSRLRHQPLVKLLEFVYLGYLQAGEDLVKSLKSFAKHCKLQPLLQMLHRNRPKWGMAFPGLDLALALDFDGHTFSNLLFGDLHSVTIVRRPLCSDSSNSSGRRCTGSSKIRDGIEDFLVSWFIHHDKSLASPGMIELGTSYMPTNPGIRAGPEGPFEDHHLYKDVALEAEATEVMQWTCKFCSVLVPHMHVHKVILSLLVGRHWLKLVDWLYSDKLPTLVTGCLWDTMDERKKLQELQPYLELCWLADYWLLDDIQEHCSRVINSCLDSSGNLSLEVLQIAARLSLWKLAETAVNRLAPSYSRLCLTGEIEKLDKDLADMVRAASVRHSQDSTKCKLEE</sequence>
<protein>
    <submittedName>
        <fullName evidence="3">BTB/POZ domain-containing protein</fullName>
    </submittedName>
</protein>
<comment type="caution">
    <text evidence="3">The sequence shown here is derived from an EMBL/GenBank/DDBJ whole genome shotgun (WGS) entry which is preliminary data.</text>
</comment>
<dbReference type="InterPro" id="IPR059007">
    <property type="entry name" value="ARM_At1g04390"/>
</dbReference>
<name>A0A438E3D8_VITVI</name>
<dbReference type="InterPro" id="IPR044953">
    <property type="entry name" value="At1g04390-like"/>
</dbReference>
<dbReference type="EMBL" id="QGNW01001408">
    <property type="protein sequence ID" value="RVW42257.1"/>
    <property type="molecule type" value="Genomic_DNA"/>
</dbReference>
<feature type="domain" description="At1g04390 ARM repeat" evidence="2">
    <location>
        <begin position="1"/>
        <end position="54"/>
    </location>
</feature>
<comment type="pathway">
    <text evidence="1">Protein modification; protein ubiquitination.</text>
</comment>
<dbReference type="PANTHER" id="PTHR35918">
    <property type="entry name" value="OS06G0674800 PROTEIN"/>
    <property type="match status" value="1"/>
</dbReference>
<organism evidence="3 4">
    <name type="scientific">Vitis vinifera</name>
    <name type="common">Grape</name>
    <dbReference type="NCBI Taxonomy" id="29760"/>
    <lineage>
        <taxon>Eukaryota</taxon>
        <taxon>Viridiplantae</taxon>
        <taxon>Streptophyta</taxon>
        <taxon>Embryophyta</taxon>
        <taxon>Tracheophyta</taxon>
        <taxon>Spermatophyta</taxon>
        <taxon>Magnoliopsida</taxon>
        <taxon>eudicotyledons</taxon>
        <taxon>Gunneridae</taxon>
        <taxon>Pentapetalae</taxon>
        <taxon>rosids</taxon>
        <taxon>Vitales</taxon>
        <taxon>Vitaceae</taxon>
        <taxon>Viteae</taxon>
        <taxon>Vitis</taxon>
    </lineage>
</organism>
<evidence type="ECO:0000259" key="2">
    <source>
        <dbReference type="Pfam" id="PF26522"/>
    </source>
</evidence>
<dbReference type="AlphaFoldDB" id="A0A438E3D8"/>
<dbReference type="InterPro" id="IPR011333">
    <property type="entry name" value="SKP1/BTB/POZ_sf"/>
</dbReference>
<accession>A0A438E3D8</accession>
<proteinExistence type="predicted"/>
<dbReference type="SUPFAM" id="SSF48371">
    <property type="entry name" value="ARM repeat"/>
    <property type="match status" value="1"/>
</dbReference>
<dbReference type="Pfam" id="PF26522">
    <property type="entry name" value="ARM_6"/>
    <property type="match status" value="1"/>
</dbReference>
<gene>
    <name evidence="3" type="primary">VvCHDh000662_0</name>
    <name evidence="3" type="ORF">CK203_096546</name>
</gene>
<dbReference type="PANTHER" id="PTHR35918:SF1">
    <property type="entry name" value="BTB DOMAIN-CONTAINING PROTEIN"/>
    <property type="match status" value="1"/>
</dbReference>
<evidence type="ECO:0000256" key="1">
    <source>
        <dbReference type="ARBA" id="ARBA00004906"/>
    </source>
</evidence>
<dbReference type="InterPro" id="IPR016024">
    <property type="entry name" value="ARM-type_fold"/>
</dbReference>